<keyword evidence="1" id="KW-0472">Membrane</keyword>
<proteinExistence type="predicted"/>
<evidence type="ECO:0000313" key="3">
    <source>
        <dbReference type="Proteomes" id="UP000447873"/>
    </source>
</evidence>
<gene>
    <name evidence="2" type="ORF">EG328_000311</name>
</gene>
<dbReference type="EMBL" id="WNWS01001039">
    <property type="protein sequence ID" value="KAE9962564.1"/>
    <property type="molecule type" value="Genomic_DNA"/>
</dbReference>
<evidence type="ECO:0000313" key="2">
    <source>
        <dbReference type="EMBL" id="KAE9962564.1"/>
    </source>
</evidence>
<keyword evidence="1" id="KW-1133">Transmembrane helix</keyword>
<evidence type="ECO:0000256" key="1">
    <source>
        <dbReference type="SAM" id="Phobius"/>
    </source>
</evidence>
<feature type="transmembrane region" description="Helical" evidence="1">
    <location>
        <begin position="249"/>
        <end position="270"/>
    </location>
</feature>
<organism evidence="2 3">
    <name type="scientific">Venturia inaequalis</name>
    <name type="common">Apple scab fungus</name>
    <dbReference type="NCBI Taxonomy" id="5025"/>
    <lineage>
        <taxon>Eukaryota</taxon>
        <taxon>Fungi</taxon>
        <taxon>Dikarya</taxon>
        <taxon>Ascomycota</taxon>
        <taxon>Pezizomycotina</taxon>
        <taxon>Dothideomycetes</taxon>
        <taxon>Pleosporomycetidae</taxon>
        <taxon>Venturiales</taxon>
        <taxon>Venturiaceae</taxon>
        <taxon>Venturia</taxon>
    </lineage>
</organism>
<accession>A0A8H3U369</accession>
<protein>
    <submittedName>
        <fullName evidence="2">Uncharacterized protein</fullName>
    </submittedName>
</protein>
<reference evidence="2 3" key="1">
    <citation type="submission" date="2018-12" db="EMBL/GenBank/DDBJ databases">
        <title>Venturia inaequalis Genome Resource.</title>
        <authorList>
            <person name="Lichtner F.J."/>
        </authorList>
    </citation>
    <scope>NUCLEOTIDE SEQUENCE [LARGE SCALE GENOMIC DNA]</scope>
    <source>
        <strain evidence="2 3">120213</strain>
    </source>
</reference>
<sequence>MSLSLITTIANQDLSSVTKRSKQPLRASYLAASIIKNHQHVETSKILRITYPSVESRRWTLTLPLTCVSITSVPLAIIEDKSKSDGISRAFALIQISWLFVQLTGRAVAHLLISTLELFTGSNGSCAVIGYLLWWSKPKEVGVPFVLNSTYTADEILERQKIFIDDPDLRYPRRYTYARHALGLIAGLLGGLSVVGWAFPFPTYKERFAWRFLSLFLPISAILIWQLAMEWDKKLRIWIHPYLPRVANTGILLLYVVARLYIIIEVFTVLQDYPATLYETVDWSNYLPHF</sequence>
<comment type="caution">
    <text evidence="2">The sequence shown here is derived from an EMBL/GenBank/DDBJ whole genome shotgun (WGS) entry which is preliminary data.</text>
</comment>
<dbReference type="Proteomes" id="UP000447873">
    <property type="component" value="Unassembled WGS sequence"/>
</dbReference>
<keyword evidence="1" id="KW-0812">Transmembrane</keyword>
<feature type="transmembrane region" description="Helical" evidence="1">
    <location>
        <begin position="208"/>
        <end position="228"/>
    </location>
</feature>
<dbReference type="AlphaFoldDB" id="A0A8H3U369"/>
<dbReference type="PANTHER" id="PTHR35043:SF7">
    <property type="entry name" value="TRANSCRIPTION FACTOR DOMAIN-CONTAINING PROTEIN"/>
    <property type="match status" value="1"/>
</dbReference>
<name>A0A8H3U369_VENIN</name>
<dbReference type="PANTHER" id="PTHR35043">
    <property type="entry name" value="TRANSCRIPTION FACTOR DOMAIN-CONTAINING PROTEIN"/>
    <property type="match status" value="1"/>
</dbReference>
<feature type="transmembrane region" description="Helical" evidence="1">
    <location>
        <begin position="181"/>
        <end position="202"/>
    </location>
</feature>